<evidence type="ECO:0000313" key="2">
    <source>
        <dbReference type="EMBL" id="EYC11364.1"/>
    </source>
</evidence>
<evidence type="ECO:0000256" key="1">
    <source>
        <dbReference type="SAM" id="MobiDB-lite"/>
    </source>
</evidence>
<keyword evidence="3" id="KW-1185">Reference proteome</keyword>
<name>A0A016U7R5_9BILA</name>
<comment type="caution">
    <text evidence="2">The sequence shown here is derived from an EMBL/GenBank/DDBJ whole genome shotgun (WGS) entry which is preliminary data.</text>
</comment>
<feature type="region of interest" description="Disordered" evidence="1">
    <location>
        <begin position="32"/>
        <end position="106"/>
    </location>
</feature>
<reference evidence="3" key="1">
    <citation type="journal article" date="2015" name="Nat. Genet.">
        <title>The genome and transcriptome of the zoonotic hookworm Ancylostoma ceylanicum identify infection-specific gene families.</title>
        <authorList>
            <person name="Schwarz E.M."/>
            <person name="Hu Y."/>
            <person name="Antoshechkin I."/>
            <person name="Miller M.M."/>
            <person name="Sternberg P.W."/>
            <person name="Aroian R.V."/>
        </authorList>
    </citation>
    <scope>NUCLEOTIDE SEQUENCE</scope>
    <source>
        <strain evidence="3">HY135</strain>
    </source>
</reference>
<proteinExistence type="predicted"/>
<feature type="compositionally biased region" description="Low complexity" evidence="1">
    <location>
        <begin position="73"/>
        <end position="89"/>
    </location>
</feature>
<dbReference type="Proteomes" id="UP000024635">
    <property type="component" value="Unassembled WGS sequence"/>
</dbReference>
<protein>
    <submittedName>
        <fullName evidence="2">Uncharacterized protein</fullName>
    </submittedName>
</protein>
<sequence>MLQVKRFLSEEDGQLPLGDLLAGAIMGNAAPTPYSPYSPYSRRPAPALSSPTHTPFQSPFRPANSFDSGRAASPFSSPSTGSSGSVSMSEATGGFYKGKGNEMIGR</sequence>
<accession>A0A016U7R5</accession>
<feature type="compositionally biased region" description="Low complexity" evidence="1">
    <location>
        <begin position="32"/>
        <end position="47"/>
    </location>
</feature>
<gene>
    <name evidence="2" type="primary">Acey_s0051.g2169</name>
    <name evidence="2" type="ORF">Y032_0051g2169</name>
</gene>
<dbReference type="EMBL" id="JARK01001387">
    <property type="protein sequence ID" value="EYC11364.1"/>
    <property type="molecule type" value="Genomic_DNA"/>
</dbReference>
<dbReference type="AlphaFoldDB" id="A0A016U7R5"/>
<evidence type="ECO:0000313" key="3">
    <source>
        <dbReference type="Proteomes" id="UP000024635"/>
    </source>
</evidence>
<organism evidence="2 3">
    <name type="scientific">Ancylostoma ceylanicum</name>
    <dbReference type="NCBI Taxonomy" id="53326"/>
    <lineage>
        <taxon>Eukaryota</taxon>
        <taxon>Metazoa</taxon>
        <taxon>Ecdysozoa</taxon>
        <taxon>Nematoda</taxon>
        <taxon>Chromadorea</taxon>
        <taxon>Rhabditida</taxon>
        <taxon>Rhabditina</taxon>
        <taxon>Rhabditomorpha</taxon>
        <taxon>Strongyloidea</taxon>
        <taxon>Ancylostomatidae</taxon>
        <taxon>Ancylostomatinae</taxon>
        <taxon>Ancylostoma</taxon>
    </lineage>
</organism>